<accession>A0AAW6U0U9</accession>
<dbReference type="PANTHER" id="PTHR23264">
    <property type="entry name" value="NUCLEOTIDE-BINDING PROTEIN NBP35 YEAST -RELATED"/>
    <property type="match status" value="1"/>
</dbReference>
<organism evidence="8 9">
    <name type="scientific">Anaerobaca lacustris</name>
    <dbReference type="NCBI Taxonomy" id="3044600"/>
    <lineage>
        <taxon>Bacteria</taxon>
        <taxon>Pseudomonadati</taxon>
        <taxon>Planctomycetota</taxon>
        <taxon>Phycisphaerae</taxon>
        <taxon>Sedimentisphaerales</taxon>
        <taxon>Anaerobacaceae</taxon>
        <taxon>Anaerobaca</taxon>
    </lineage>
</organism>
<protein>
    <recommendedName>
        <fullName evidence="6">Iron-sulfur cluster carrier protein</fullName>
    </recommendedName>
</protein>
<dbReference type="GO" id="GO:0016887">
    <property type="term" value="F:ATP hydrolysis activity"/>
    <property type="evidence" value="ECO:0007669"/>
    <property type="project" value="UniProtKB-UniRule"/>
</dbReference>
<evidence type="ECO:0000313" key="8">
    <source>
        <dbReference type="EMBL" id="MDI6449289.1"/>
    </source>
</evidence>
<comment type="similarity">
    <text evidence="6">Belongs to the Mrp/NBP35 ATP-binding proteins family.</text>
</comment>
<dbReference type="InterPro" id="IPR003731">
    <property type="entry name" value="Di-Nase_FeMo-co_biosynth"/>
</dbReference>
<name>A0AAW6U0U9_9BACT</name>
<keyword evidence="9" id="KW-1185">Reference proteome</keyword>
<dbReference type="FunFam" id="3.40.50.300:FF:001119">
    <property type="entry name" value="Iron-sulfur cluster carrier protein"/>
    <property type="match status" value="1"/>
</dbReference>
<gene>
    <name evidence="8" type="ORF">QJ522_09570</name>
</gene>
<evidence type="ECO:0000313" key="9">
    <source>
        <dbReference type="Proteomes" id="UP001431776"/>
    </source>
</evidence>
<dbReference type="InterPro" id="IPR019591">
    <property type="entry name" value="Mrp/NBP35_ATP-bd"/>
</dbReference>
<keyword evidence="2 6" id="KW-0547">Nucleotide-binding</keyword>
<keyword evidence="5 6" id="KW-0411">Iron-sulfur</keyword>
<reference evidence="8" key="1">
    <citation type="submission" date="2023-05" db="EMBL/GenBank/DDBJ databases">
        <title>Anaerotaeda fermentans gen. nov., sp. nov., a novel anaerobic planctomycete of the new family within the order Sedimentisphaerales isolated from Taman Peninsula, Russia.</title>
        <authorList>
            <person name="Khomyakova M.A."/>
            <person name="Merkel A.Y."/>
            <person name="Slobodkin A.I."/>
        </authorList>
    </citation>
    <scope>NUCLEOTIDE SEQUENCE</scope>
    <source>
        <strain evidence="8">M17dextr</strain>
    </source>
</reference>
<dbReference type="GO" id="GO:0140663">
    <property type="term" value="F:ATP-dependent FeS chaperone activity"/>
    <property type="evidence" value="ECO:0007669"/>
    <property type="project" value="InterPro"/>
</dbReference>
<dbReference type="CDD" id="cd02037">
    <property type="entry name" value="Mrp_NBP35"/>
    <property type="match status" value="1"/>
</dbReference>
<dbReference type="RefSeq" id="WP_349244695.1">
    <property type="nucleotide sequence ID" value="NZ_JASCXX010000009.1"/>
</dbReference>
<dbReference type="Pfam" id="PF02579">
    <property type="entry name" value="Nitro_FeMo-Co"/>
    <property type="match status" value="1"/>
</dbReference>
<dbReference type="GO" id="GO:0046872">
    <property type="term" value="F:metal ion binding"/>
    <property type="evidence" value="ECO:0007669"/>
    <property type="project" value="UniProtKB-KW"/>
</dbReference>
<dbReference type="Gene3D" id="3.30.420.130">
    <property type="entry name" value="Dinitrogenase iron-molybdenum cofactor biosynthesis domain"/>
    <property type="match status" value="1"/>
</dbReference>
<feature type="domain" description="Dinitrogenase iron-molybdenum cofactor biosynthesis" evidence="7">
    <location>
        <begin position="274"/>
        <end position="363"/>
    </location>
</feature>
<dbReference type="GO" id="GO:0051536">
    <property type="term" value="F:iron-sulfur cluster binding"/>
    <property type="evidence" value="ECO:0007669"/>
    <property type="project" value="UniProtKB-UniRule"/>
</dbReference>
<dbReference type="GO" id="GO:0016226">
    <property type="term" value="P:iron-sulfur cluster assembly"/>
    <property type="evidence" value="ECO:0007669"/>
    <property type="project" value="InterPro"/>
</dbReference>
<dbReference type="Pfam" id="PF10609">
    <property type="entry name" value="ParA"/>
    <property type="match status" value="1"/>
</dbReference>
<comment type="caution">
    <text evidence="8">The sequence shown here is derived from an EMBL/GenBank/DDBJ whole genome shotgun (WGS) entry which is preliminary data.</text>
</comment>
<evidence type="ECO:0000256" key="6">
    <source>
        <dbReference type="HAMAP-Rule" id="MF_02040"/>
    </source>
</evidence>
<keyword evidence="1 6" id="KW-0479">Metal-binding</keyword>
<evidence type="ECO:0000259" key="7">
    <source>
        <dbReference type="Pfam" id="PF02579"/>
    </source>
</evidence>
<feature type="binding site" evidence="6">
    <location>
        <begin position="14"/>
        <end position="21"/>
    </location>
    <ligand>
        <name>ATP</name>
        <dbReference type="ChEBI" id="CHEBI:30616"/>
    </ligand>
</feature>
<keyword evidence="3 6" id="KW-0067">ATP-binding</keyword>
<evidence type="ECO:0000256" key="3">
    <source>
        <dbReference type="ARBA" id="ARBA00022840"/>
    </source>
</evidence>
<dbReference type="InterPro" id="IPR033913">
    <property type="entry name" value="MTH1175_dom"/>
</dbReference>
<dbReference type="HAMAP" id="MF_02040">
    <property type="entry name" value="Mrp_NBP35"/>
    <property type="match status" value="1"/>
</dbReference>
<dbReference type="EMBL" id="JASCXX010000009">
    <property type="protein sequence ID" value="MDI6449289.1"/>
    <property type="molecule type" value="Genomic_DNA"/>
</dbReference>
<dbReference type="GO" id="GO:0005524">
    <property type="term" value="F:ATP binding"/>
    <property type="evidence" value="ECO:0007669"/>
    <property type="project" value="UniProtKB-UniRule"/>
</dbReference>
<dbReference type="NCBIfam" id="NF041136">
    <property type="entry name" value="MrpORP"/>
    <property type="match status" value="1"/>
</dbReference>
<dbReference type="CDD" id="cd00851">
    <property type="entry name" value="MTH1175"/>
    <property type="match status" value="1"/>
</dbReference>
<dbReference type="AlphaFoldDB" id="A0AAW6U0U9"/>
<dbReference type="PANTHER" id="PTHR23264:SF19">
    <property type="entry name" value="CYTOSOLIC FE-S CLUSTER ASSEMBLY FACTOR NUBP2"/>
    <property type="match status" value="1"/>
</dbReference>
<keyword evidence="6" id="KW-0378">Hydrolase</keyword>
<dbReference type="InterPro" id="IPR036105">
    <property type="entry name" value="DiNase_FeMo-co_biosyn_sf"/>
</dbReference>
<dbReference type="InterPro" id="IPR027417">
    <property type="entry name" value="P-loop_NTPase"/>
</dbReference>
<proteinExistence type="inferred from homology"/>
<comment type="function">
    <text evidence="6">Binds and transfers iron-sulfur (Fe-S) clusters to target apoproteins. Can hydrolyze ATP.</text>
</comment>
<keyword evidence="4 6" id="KW-0408">Iron</keyword>
<evidence type="ECO:0000256" key="4">
    <source>
        <dbReference type="ARBA" id="ARBA00023004"/>
    </source>
</evidence>
<evidence type="ECO:0000256" key="5">
    <source>
        <dbReference type="ARBA" id="ARBA00023014"/>
    </source>
</evidence>
<dbReference type="Gene3D" id="3.40.50.300">
    <property type="entry name" value="P-loop containing nucleotide triphosphate hydrolases"/>
    <property type="match status" value="1"/>
</dbReference>
<comment type="subunit">
    <text evidence="6">Homodimer.</text>
</comment>
<dbReference type="SUPFAM" id="SSF52540">
    <property type="entry name" value="P-loop containing nucleoside triphosphate hydrolases"/>
    <property type="match status" value="1"/>
</dbReference>
<dbReference type="InterPro" id="IPR033756">
    <property type="entry name" value="YlxH/NBP35"/>
</dbReference>
<evidence type="ECO:0000256" key="2">
    <source>
        <dbReference type="ARBA" id="ARBA00022741"/>
    </source>
</evidence>
<sequence>MANRIGRRILVMSGKGGVGKSSIAVNLAVWLSGQGRRVGLLDIDIHGPSVPKLLRLEGTRLTAYDEKIEPVLYGDSLKVMSIAFMLSNPNEAVIWRGPMKHNMIQQFCDGVAWGDLDDLVVDCPPGTGDEALSAVQVLGTVDGVVIVTTPQDLAVVDVRKCVTFCKQLSLPVLGIVENMSGFVCPHCGKRTDIFPGAGGEQIAEDFRVPFLGGVPMDPTVAQSGDAGKPLITFEKDSPTAQAFAHVFQPLLGEPKQDTKQKETSNMKIAIPLADGKLTAHFGHCGQFAIVDVDPQSKTIRSQMVLDPPPHEPGVLPAWLAEKGVSLVIAGGMGQRAQMLFADKNIEVIVGAPVDTPEALVSDYLAGALQTGDNVCDH</sequence>
<dbReference type="SUPFAM" id="SSF53146">
    <property type="entry name" value="Nitrogenase accessory factor-like"/>
    <property type="match status" value="1"/>
</dbReference>
<dbReference type="GO" id="GO:0005829">
    <property type="term" value="C:cytosol"/>
    <property type="evidence" value="ECO:0007669"/>
    <property type="project" value="TreeGrafter"/>
</dbReference>
<dbReference type="Proteomes" id="UP001431776">
    <property type="component" value="Unassembled WGS sequence"/>
</dbReference>
<evidence type="ECO:0000256" key="1">
    <source>
        <dbReference type="ARBA" id="ARBA00022723"/>
    </source>
</evidence>